<comment type="caution">
    <text evidence="2">The sequence shown here is derived from an EMBL/GenBank/DDBJ whole genome shotgun (WGS) entry which is preliminary data.</text>
</comment>
<gene>
    <name evidence="2" type="ORF">M1B34_11765</name>
</gene>
<feature type="chain" id="PRO_5040887167" evidence="1">
    <location>
        <begin position="23"/>
        <end position="217"/>
    </location>
</feature>
<dbReference type="Proteomes" id="UP001155059">
    <property type="component" value="Unassembled WGS sequence"/>
</dbReference>
<dbReference type="EMBL" id="JALQCW010000025">
    <property type="protein sequence ID" value="MCK9798382.1"/>
    <property type="molecule type" value="Genomic_DNA"/>
</dbReference>
<proteinExistence type="predicted"/>
<reference evidence="2 3" key="2">
    <citation type="journal article" date="2023" name="Plant Pathol.">
        <title>Dismantling and reorganizing Pseudomonas marginalis sensu#lato.</title>
        <authorList>
            <person name="Sawada H."/>
            <person name="Fujikawa T."/>
            <person name="Satou M."/>
        </authorList>
    </citation>
    <scope>NUCLEOTIDE SEQUENCE [LARGE SCALE GENOMIC DNA]</scope>
    <source>
        <strain evidence="2 3">MAFF 302030</strain>
    </source>
</reference>
<dbReference type="RefSeq" id="WP_268265241.1">
    <property type="nucleotide sequence ID" value="NZ_JALQCW010000025.1"/>
</dbReference>
<protein>
    <submittedName>
        <fullName evidence="2">Uncharacterized protein</fullName>
    </submittedName>
</protein>
<evidence type="ECO:0000256" key="1">
    <source>
        <dbReference type="SAM" id="SignalP"/>
    </source>
</evidence>
<sequence length="217" mass="23000">MGSLLRCLISAVALLASLPTLADTPPSHEQVKAWAPAEQKAMGITVETLVPVTLAGKEQAYLAGVSYEEAARNFWAGYLLVRPKLKQARALEEFGGQYNGIQLLGDQGPEQSLVLIGSASSGQGIMEKTYAVVRFDGWTAKTLYSASEEDNSGNCGADMEVYCKGNDVFINALSVPAPAGKLALAVTQVSYSSPDLETTPAKITQEVQVVFVDKPGS</sequence>
<evidence type="ECO:0000313" key="3">
    <source>
        <dbReference type="Proteomes" id="UP001155059"/>
    </source>
</evidence>
<organism evidence="2 3">
    <name type="scientific">Pseudomonas morbosilactucae</name>
    <dbReference type="NCBI Taxonomy" id="2938197"/>
    <lineage>
        <taxon>Bacteria</taxon>
        <taxon>Pseudomonadati</taxon>
        <taxon>Pseudomonadota</taxon>
        <taxon>Gammaproteobacteria</taxon>
        <taxon>Pseudomonadales</taxon>
        <taxon>Pseudomonadaceae</taxon>
        <taxon>Pseudomonas</taxon>
    </lineage>
</organism>
<feature type="signal peptide" evidence="1">
    <location>
        <begin position="1"/>
        <end position="22"/>
    </location>
</feature>
<dbReference type="AlphaFoldDB" id="A0A9X2C5M6"/>
<reference evidence="2 3" key="1">
    <citation type="journal article" date="2022" name="Int. J. Syst. Evol. Microbiol.">
        <title>Pseudomonas aegrilactucae sp. nov. and Pseudomonas morbosilactucae sp. nov., pathogens causing bacterial rot of lettuce in Japan.</title>
        <authorList>
            <person name="Sawada H."/>
            <person name="Fujikawa T."/>
            <person name="Satou M."/>
        </authorList>
    </citation>
    <scope>NUCLEOTIDE SEQUENCE [LARGE SCALE GENOMIC DNA]</scope>
    <source>
        <strain evidence="2 3">MAFF 302030</strain>
    </source>
</reference>
<keyword evidence="1" id="KW-0732">Signal</keyword>
<name>A0A9X2C5M6_9PSED</name>
<accession>A0A9X2C5M6</accession>
<evidence type="ECO:0000313" key="2">
    <source>
        <dbReference type="EMBL" id="MCK9798382.1"/>
    </source>
</evidence>